<sequence length="51" mass="6035">MGVVVSSIYSQLETTSLLYFTQYLFKISNNIKNYIKNFRLSNNINHFKLDN</sequence>
<evidence type="ECO:0000313" key="1">
    <source>
        <dbReference type="EMBL" id="ACI28863.1"/>
    </source>
</evidence>
<evidence type="ECO:0000313" key="2">
    <source>
        <dbReference type="Proteomes" id="UP000204251"/>
    </source>
</evidence>
<dbReference type="RefSeq" id="YP_002268192.1">
    <property type="nucleotide sequence ID" value="NC_011345.1"/>
</dbReference>
<dbReference type="GeneID" id="6965930"/>
<name>B6D676_9ABAC</name>
<dbReference type="EMBL" id="EU839994">
    <property type="protein sequence ID" value="ACI28863.1"/>
    <property type="molecule type" value="Genomic_DNA"/>
</dbReference>
<protein>
    <submittedName>
        <fullName evidence="1">Uncharacterized protein</fullName>
    </submittedName>
</protein>
<proteinExistence type="predicted"/>
<accession>B6D676</accession>
<dbReference type="KEGG" id="vg:6965930"/>
<organism evidence="1 2">
    <name type="scientific">Agrotis ipsilon multiple nucleopolyhedrovirus</name>
    <dbReference type="NCBI Taxonomy" id="208013"/>
    <lineage>
        <taxon>Viruses</taxon>
        <taxon>Viruses incertae sedis</taxon>
        <taxon>Naldaviricetes</taxon>
        <taxon>Lefavirales</taxon>
        <taxon>Baculoviridae</taxon>
        <taxon>Alphabaculovirus</taxon>
        <taxon>Alphabaculovirus agipsilonis</taxon>
    </lineage>
</organism>
<dbReference type="Proteomes" id="UP000204251">
    <property type="component" value="Segment"/>
</dbReference>
<reference evidence="1 2" key="1">
    <citation type="submission" date="2008-06" db="EMBL/GenBank/DDBJ databases">
        <title>Complete nucleotide sequence analysis of the Agrotis ipsilon multiple nucleopolyhedrovirus.</title>
        <authorList>
            <person name="Harrison R.L."/>
        </authorList>
    </citation>
    <scope>NUCLEOTIDE SEQUENCE [LARGE SCALE GENOMIC DNA]</scope>
    <source>
        <strain evidence="1 2">Illinois</strain>
    </source>
</reference>
<keyword evidence="2" id="KW-1185">Reference proteome</keyword>